<name>A0A2P2P8T9_RHIMU</name>
<evidence type="ECO:0000313" key="1">
    <source>
        <dbReference type="EMBL" id="MBX51168.1"/>
    </source>
</evidence>
<sequence>MHPIFCCADRTTPSPALLPLACMGWFILLAISEVRQTLCYGVNKVLP</sequence>
<dbReference type="EMBL" id="GGEC01070684">
    <property type="protein sequence ID" value="MBX51168.1"/>
    <property type="molecule type" value="Transcribed_RNA"/>
</dbReference>
<proteinExistence type="predicted"/>
<organism evidence="1">
    <name type="scientific">Rhizophora mucronata</name>
    <name type="common">Asiatic mangrove</name>
    <dbReference type="NCBI Taxonomy" id="61149"/>
    <lineage>
        <taxon>Eukaryota</taxon>
        <taxon>Viridiplantae</taxon>
        <taxon>Streptophyta</taxon>
        <taxon>Embryophyta</taxon>
        <taxon>Tracheophyta</taxon>
        <taxon>Spermatophyta</taxon>
        <taxon>Magnoliopsida</taxon>
        <taxon>eudicotyledons</taxon>
        <taxon>Gunneridae</taxon>
        <taxon>Pentapetalae</taxon>
        <taxon>rosids</taxon>
        <taxon>fabids</taxon>
        <taxon>Malpighiales</taxon>
        <taxon>Rhizophoraceae</taxon>
        <taxon>Rhizophora</taxon>
    </lineage>
</organism>
<reference evidence="1" key="1">
    <citation type="submission" date="2018-02" db="EMBL/GenBank/DDBJ databases">
        <title>Rhizophora mucronata_Transcriptome.</title>
        <authorList>
            <person name="Meera S.P."/>
            <person name="Sreeshan A."/>
            <person name="Augustine A."/>
        </authorList>
    </citation>
    <scope>NUCLEOTIDE SEQUENCE</scope>
    <source>
        <tissue evidence="1">Leaf</tissue>
    </source>
</reference>
<protein>
    <submittedName>
        <fullName evidence="1">Uncharacterized protein</fullName>
    </submittedName>
</protein>
<dbReference type="AlphaFoldDB" id="A0A2P2P8T9"/>
<accession>A0A2P2P8T9</accession>